<dbReference type="InterPro" id="IPR029045">
    <property type="entry name" value="ClpP/crotonase-like_dom_sf"/>
</dbReference>
<organism evidence="1 2">
    <name type="scientific">Setomelanomma holmii</name>
    <dbReference type="NCBI Taxonomy" id="210430"/>
    <lineage>
        <taxon>Eukaryota</taxon>
        <taxon>Fungi</taxon>
        <taxon>Dikarya</taxon>
        <taxon>Ascomycota</taxon>
        <taxon>Pezizomycotina</taxon>
        <taxon>Dothideomycetes</taxon>
        <taxon>Pleosporomycetidae</taxon>
        <taxon>Pleosporales</taxon>
        <taxon>Pleosporineae</taxon>
        <taxon>Phaeosphaeriaceae</taxon>
        <taxon>Setomelanomma</taxon>
    </lineage>
</organism>
<reference evidence="1" key="1">
    <citation type="journal article" date="2020" name="Stud. Mycol.">
        <title>101 Dothideomycetes genomes: a test case for predicting lifestyles and emergence of pathogens.</title>
        <authorList>
            <person name="Haridas S."/>
            <person name="Albert R."/>
            <person name="Binder M."/>
            <person name="Bloem J."/>
            <person name="Labutti K."/>
            <person name="Salamov A."/>
            <person name="Andreopoulos B."/>
            <person name="Baker S."/>
            <person name="Barry K."/>
            <person name="Bills G."/>
            <person name="Bluhm B."/>
            <person name="Cannon C."/>
            <person name="Castanera R."/>
            <person name="Culley D."/>
            <person name="Daum C."/>
            <person name="Ezra D."/>
            <person name="Gonzalez J."/>
            <person name="Henrissat B."/>
            <person name="Kuo A."/>
            <person name="Liang C."/>
            <person name="Lipzen A."/>
            <person name="Lutzoni F."/>
            <person name="Magnuson J."/>
            <person name="Mondo S."/>
            <person name="Nolan M."/>
            <person name="Ohm R."/>
            <person name="Pangilinan J."/>
            <person name="Park H.-J."/>
            <person name="Ramirez L."/>
            <person name="Alfaro M."/>
            <person name="Sun H."/>
            <person name="Tritt A."/>
            <person name="Yoshinaga Y."/>
            <person name="Zwiers L.-H."/>
            <person name="Turgeon B."/>
            <person name="Goodwin S."/>
            <person name="Spatafora J."/>
            <person name="Crous P."/>
            <person name="Grigoriev I."/>
        </authorList>
    </citation>
    <scope>NUCLEOTIDE SEQUENCE</scope>
    <source>
        <strain evidence="1">CBS 110217</strain>
    </source>
</reference>
<evidence type="ECO:0000313" key="2">
    <source>
        <dbReference type="Proteomes" id="UP000799777"/>
    </source>
</evidence>
<dbReference type="Proteomes" id="UP000799777">
    <property type="component" value="Unassembled WGS sequence"/>
</dbReference>
<proteinExistence type="predicted"/>
<keyword evidence="2" id="KW-1185">Reference proteome</keyword>
<dbReference type="SUPFAM" id="SSF52096">
    <property type="entry name" value="ClpP/crotonase"/>
    <property type="match status" value="1"/>
</dbReference>
<dbReference type="Gene3D" id="3.90.226.10">
    <property type="entry name" value="2-enoyl-CoA Hydratase, Chain A, domain 1"/>
    <property type="match status" value="1"/>
</dbReference>
<gene>
    <name evidence="1" type="ORF">EK21DRAFT_102147</name>
</gene>
<evidence type="ECO:0000313" key="1">
    <source>
        <dbReference type="EMBL" id="KAF2027930.1"/>
    </source>
</evidence>
<sequence>MTNLNQVTIGAVNSVARGAGNESLISLDMRFAVKAHTRRGQPEIGLGLVPGGGRSHTPHWNAHIEDIIPRLLLFPVEALGLIKQSVNVASRPQLSDTVGDADRFLQAASQSKAQALIVDLLQLTRNHSTGDVELYLGESVHLLYD</sequence>
<protein>
    <submittedName>
        <fullName evidence="1">Uncharacterized protein</fullName>
    </submittedName>
</protein>
<accession>A0A9P4LK77</accession>
<comment type="caution">
    <text evidence="1">The sequence shown here is derived from an EMBL/GenBank/DDBJ whole genome shotgun (WGS) entry which is preliminary data.</text>
</comment>
<dbReference type="OrthoDB" id="410701at2759"/>
<dbReference type="AlphaFoldDB" id="A0A9P4LK77"/>
<name>A0A9P4LK77_9PLEO</name>
<dbReference type="EMBL" id="ML978219">
    <property type="protein sequence ID" value="KAF2027930.1"/>
    <property type="molecule type" value="Genomic_DNA"/>
</dbReference>